<dbReference type="EMBL" id="JBHSDS010000002">
    <property type="protein sequence ID" value="MFC4356836.1"/>
    <property type="molecule type" value="Genomic_DNA"/>
</dbReference>
<evidence type="ECO:0000313" key="5">
    <source>
        <dbReference type="EMBL" id="MFC4356836.1"/>
    </source>
</evidence>
<evidence type="ECO:0000256" key="1">
    <source>
        <dbReference type="ARBA" id="ARBA00006484"/>
    </source>
</evidence>
<dbReference type="RefSeq" id="WP_267625280.1">
    <property type="nucleotide sequence ID" value="NZ_JAODIW010000010.1"/>
</dbReference>
<feature type="domain" description="Ketoreductase" evidence="4">
    <location>
        <begin position="4"/>
        <end position="182"/>
    </location>
</feature>
<dbReference type="SMART" id="SM00822">
    <property type="entry name" value="PKS_KR"/>
    <property type="match status" value="1"/>
</dbReference>
<comment type="similarity">
    <text evidence="1 3">Belongs to the short-chain dehydrogenases/reductases (SDR) family.</text>
</comment>
<name>A0ABD5P7V7_9EURY</name>
<dbReference type="CDD" id="cd05374">
    <property type="entry name" value="17beta-HSD-like_SDR_c"/>
    <property type="match status" value="1"/>
</dbReference>
<protein>
    <submittedName>
        <fullName evidence="5">SDR family oxidoreductase</fullName>
        <ecNumber evidence="5">1.1.-.-</ecNumber>
    </submittedName>
</protein>
<dbReference type="InterPro" id="IPR002347">
    <property type="entry name" value="SDR_fam"/>
</dbReference>
<dbReference type="GO" id="GO:0016491">
    <property type="term" value="F:oxidoreductase activity"/>
    <property type="evidence" value="ECO:0007669"/>
    <property type="project" value="UniProtKB-KW"/>
</dbReference>
<sequence>MHPDTVLITGCSSGIGRATARAFLDEDWTVYATARNPADIETLGDAGAKIATLDVTDDDDVERVVSRIVDEDGGVTALVNNAGYGQLGAVEDVPVEQVHRQFDVNVYGPHRLTRAVLPHMRDAGEGTVVNLSSLAGRVSYPGSGVYCGSKFAVEAMTDAMRAEVEEYGVHAVLVEPGPVETGFAERAAAEVEAGGDVPGVERSGAYPKLYEILEDMTAMGDDGPGAVPPEAVAEEIVNVASMTKPPARVPVGPVAAYGQYARFLPDGLRDKLYGLARKFL</sequence>
<dbReference type="SUPFAM" id="SSF51735">
    <property type="entry name" value="NAD(P)-binding Rossmann-fold domains"/>
    <property type="match status" value="1"/>
</dbReference>
<proteinExistence type="inferred from homology"/>
<dbReference type="EC" id="1.1.-.-" evidence="5"/>
<gene>
    <name evidence="5" type="ORF">ACFO0N_02605</name>
</gene>
<dbReference type="Pfam" id="PF00106">
    <property type="entry name" value="adh_short"/>
    <property type="match status" value="1"/>
</dbReference>
<evidence type="ECO:0000256" key="2">
    <source>
        <dbReference type="ARBA" id="ARBA00023002"/>
    </source>
</evidence>
<dbReference type="PRINTS" id="PR00080">
    <property type="entry name" value="SDRFAMILY"/>
</dbReference>
<dbReference type="Proteomes" id="UP001595921">
    <property type="component" value="Unassembled WGS sequence"/>
</dbReference>
<accession>A0ABD5P7V7</accession>
<dbReference type="PANTHER" id="PTHR44169:SF6">
    <property type="entry name" value="NADPH-DEPENDENT 1-ACYLDIHYDROXYACETONE PHOSPHATE REDUCTASE"/>
    <property type="match status" value="1"/>
</dbReference>
<keyword evidence="2 5" id="KW-0560">Oxidoreductase</keyword>
<dbReference type="Gene3D" id="3.40.50.720">
    <property type="entry name" value="NAD(P)-binding Rossmann-like Domain"/>
    <property type="match status" value="1"/>
</dbReference>
<keyword evidence="6" id="KW-1185">Reference proteome</keyword>
<dbReference type="PANTHER" id="PTHR44169">
    <property type="entry name" value="NADPH-DEPENDENT 1-ACYLDIHYDROXYACETONE PHOSPHATE REDUCTASE"/>
    <property type="match status" value="1"/>
</dbReference>
<evidence type="ECO:0000259" key="4">
    <source>
        <dbReference type="SMART" id="SM00822"/>
    </source>
</evidence>
<dbReference type="PROSITE" id="PS00061">
    <property type="entry name" value="ADH_SHORT"/>
    <property type="match status" value="1"/>
</dbReference>
<comment type="caution">
    <text evidence="5">The sequence shown here is derived from an EMBL/GenBank/DDBJ whole genome shotgun (WGS) entry which is preliminary data.</text>
</comment>
<dbReference type="InterPro" id="IPR057326">
    <property type="entry name" value="KR_dom"/>
</dbReference>
<evidence type="ECO:0000313" key="6">
    <source>
        <dbReference type="Proteomes" id="UP001595921"/>
    </source>
</evidence>
<dbReference type="PRINTS" id="PR00081">
    <property type="entry name" value="GDHRDH"/>
</dbReference>
<organism evidence="5 6">
    <name type="scientific">Halobium salinum</name>
    <dbReference type="NCBI Taxonomy" id="1364940"/>
    <lineage>
        <taxon>Archaea</taxon>
        <taxon>Methanobacteriati</taxon>
        <taxon>Methanobacteriota</taxon>
        <taxon>Stenosarchaea group</taxon>
        <taxon>Halobacteria</taxon>
        <taxon>Halobacteriales</taxon>
        <taxon>Haloferacaceae</taxon>
        <taxon>Halobium</taxon>
    </lineage>
</organism>
<reference evidence="5 6" key="1">
    <citation type="journal article" date="2019" name="Int. J. Syst. Evol. Microbiol.">
        <title>The Global Catalogue of Microorganisms (GCM) 10K type strain sequencing project: providing services to taxonomists for standard genome sequencing and annotation.</title>
        <authorList>
            <consortium name="The Broad Institute Genomics Platform"/>
            <consortium name="The Broad Institute Genome Sequencing Center for Infectious Disease"/>
            <person name="Wu L."/>
            <person name="Ma J."/>
        </authorList>
    </citation>
    <scope>NUCLEOTIDE SEQUENCE [LARGE SCALE GENOMIC DNA]</scope>
    <source>
        <strain evidence="5 6">CGMCC 1.12553</strain>
    </source>
</reference>
<evidence type="ECO:0000256" key="3">
    <source>
        <dbReference type="RuleBase" id="RU000363"/>
    </source>
</evidence>
<dbReference type="InterPro" id="IPR020904">
    <property type="entry name" value="Sc_DH/Rdtase_CS"/>
</dbReference>
<dbReference type="AlphaFoldDB" id="A0ABD5P7V7"/>
<dbReference type="InterPro" id="IPR036291">
    <property type="entry name" value="NAD(P)-bd_dom_sf"/>
</dbReference>